<evidence type="ECO:0000256" key="1">
    <source>
        <dbReference type="ARBA" id="ARBA00022553"/>
    </source>
</evidence>
<dbReference type="InterPro" id="IPR050595">
    <property type="entry name" value="Bact_response_regulator"/>
</dbReference>
<dbReference type="AlphaFoldDB" id="A0A518FZY7"/>
<dbReference type="RefSeq" id="WP_197355991.1">
    <property type="nucleotide sequence ID" value="NZ_CP036298.1"/>
</dbReference>
<keyword evidence="1 2" id="KW-0597">Phosphoprotein</keyword>
<reference evidence="4 5" key="1">
    <citation type="submission" date="2019-02" db="EMBL/GenBank/DDBJ databases">
        <title>Deep-cultivation of Planctomycetes and their phenomic and genomic characterization uncovers novel biology.</title>
        <authorList>
            <person name="Wiegand S."/>
            <person name="Jogler M."/>
            <person name="Boedeker C."/>
            <person name="Pinto D."/>
            <person name="Vollmers J."/>
            <person name="Rivas-Marin E."/>
            <person name="Kohn T."/>
            <person name="Peeters S.H."/>
            <person name="Heuer A."/>
            <person name="Rast P."/>
            <person name="Oberbeckmann S."/>
            <person name="Bunk B."/>
            <person name="Jeske O."/>
            <person name="Meyerdierks A."/>
            <person name="Storesund J.E."/>
            <person name="Kallscheuer N."/>
            <person name="Luecker S."/>
            <person name="Lage O.M."/>
            <person name="Pohl T."/>
            <person name="Merkel B.J."/>
            <person name="Hornburger P."/>
            <person name="Mueller R.-W."/>
            <person name="Bruemmer F."/>
            <person name="Labrenz M."/>
            <person name="Spormann A.M."/>
            <person name="Op den Camp H."/>
            <person name="Overmann J."/>
            <person name="Amann R."/>
            <person name="Jetten M.S.M."/>
            <person name="Mascher T."/>
            <person name="Medema M.H."/>
            <person name="Devos D.P."/>
            <person name="Kaster A.-K."/>
            <person name="Ovreas L."/>
            <person name="Rohde M."/>
            <person name="Galperin M.Y."/>
            <person name="Jogler C."/>
        </authorList>
    </citation>
    <scope>NUCLEOTIDE SEQUENCE [LARGE SCALE GENOMIC DNA]</scope>
    <source>
        <strain evidence="4 5">Q31a</strain>
    </source>
</reference>
<dbReference type="Pfam" id="PF13581">
    <property type="entry name" value="HATPase_c_2"/>
    <property type="match status" value="1"/>
</dbReference>
<dbReference type="Gene3D" id="3.40.50.2300">
    <property type="match status" value="1"/>
</dbReference>
<name>A0A518FZY7_9BACT</name>
<dbReference type="Pfam" id="PF00072">
    <property type="entry name" value="Response_reg"/>
    <property type="match status" value="1"/>
</dbReference>
<dbReference type="SUPFAM" id="SSF52172">
    <property type="entry name" value="CheY-like"/>
    <property type="match status" value="1"/>
</dbReference>
<dbReference type="Proteomes" id="UP000318017">
    <property type="component" value="Chromosome"/>
</dbReference>
<dbReference type="KEGG" id="ahel:Q31a_02060"/>
<dbReference type="EMBL" id="CP036298">
    <property type="protein sequence ID" value="QDV21927.1"/>
    <property type="molecule type" value="Genomic_DNA"/>
</dbReference>
<proteinExistence type="predicted"/>
<dbReference type="PROSITE" id="PS50110">
    <property type="entry name" value="RESPONSE_REGULATORY"/>
    <property type="match status" value="1"/>
</dbReference>
<evidence type="ECO:0000256" key="2">
    <source>
        <dbReference type="PROSITE-ProRule" id="PRU00169"/>
    </source>
</evidence>
<keyword evidence="5" id="KW-1185">Reference proteome</keyword>
<dbReference type="InterPro" id="IPR003594">
    <property type="entry name" value="HATPase_dom"/>
</dbReference>
<dbReference type="PANTHER" id="PTHR44591:SF3">
    <property type="entry name" value="RESPONSE REGULATORY DOMAIN-CONTAINING PROTEIN"/>
    <property type="match status" value="1"/>
</dbReference>
<gene>
    <name evidence="4" type="primary">luxO</name>
    <name evidence="4" type="ORF">Q31a_02060</name>
</gene>
<organism evidence="4 5">
    <name type="scientific">Aureliella helgolandensis</name>
    <dbReference type="NCBI Taxonomy" id="2527968"/>
    <lineage>
        <taxon>Bacteria</taxon>
        <taxon>Pseudomonadati</taxon>
        <taxon>Planctomycetota</taxon>
        <taxon>Planctomycetia</taxon>
        <taxon>Pirellulales</taxon>
        <taxon>Pirellulaceae</taxon>
        <taxon>Aureliella</taxon>
    </lineage>
</organism>
<dbReference type="PANTHER" id="PTHR44591">
    <property type="entry name" value="STRESS RESPONSE REGULATOR PROTEIN 1"/>
    <property type="match status" value="1"/>
</dbReference>
<sequence length="304" mass="33474">MPMILVADDSELDRMVIQEMLKKEPLDWLVEVVGSAEEAIALMREMAFDLVVTDVLMPGMSGIDLLNHVHRQPCRVPVIVISGQDDKSSAVEALRQGAASYVPKSELGSRLGETVKQVLDAARSEQGYQNLIGCANEMRYQFTFENDSNLIQPFIRLMQQMAGGMGLLCPEALTRFGIAIDEAMVNAMCHGNLELSQDEMVEVRSQLHTGARIEVMEQRRQSPEFVDRRLHVAAGLSKEGIKVTIRDDGGGFPVSDAQHSGAHRGITIIENLVDKASYNSSGNELTLVKLREVSKSRQAAKQPA</sequence>
<dbReference type="Gene3D" id="3.30.565.10">
    <property type="entry name" value="Histidine kinase-like ATPase, C-terminal domain"/>
    <property type="match status" value="1"/>
</dbReference>
<dbReference type="InterPro" id="IPR036890">
    <property type="entry name" value="HATPase_C_sf"/>
</dbReference>
<accession>A0A518FZY7</accession>
<dbReference type="InterPro" id="IPR011006">
    <property type="entry name" value="CheY-like_superfamily"/>
</dbReference>
<dbReference type="CDD" id="cd00156">
    <property type="entry name" value="REC"/>
    <property type="match status" value="1"/>
</dbReference>
<dbReference type="InterPro" id="IPR001789">
    <property type="entry name" value="Sig_transdc_resp-reg_receiver"/>
</dbReference>
<evidence type="ECO:0000259" key="3">
    <source>
        <dbReference type="PROSITE" id="PS50110"/>
    </source>
</evidence>
<dbReference type="CDD" id="cd16936">
    <property type="entry name" value="HATPase_RsbW-like"/>
    <property type="match status" value="1"/>
</dbReference>
<dbReference type="GO" id="GO:0000160">
    <property type="term" value="P:phosphorelay signal transduction system"/>
    <property type="evidence" value="ECO:0007669"/>
    <property type="project" value="InterPro"/>
</dbReference>
<protein>
    <submittedName>
        <fullName evidence="4">Regulatory protein LuxO</fullName>
    </submittedName>
</protein>
<feature type="domain" description="Response regulatory" evidence="3">
    <location>
        <begin position="3"/>
        <end position="119"/>
    </location>
</feature>
<evidence type="ECO:0000313" key="5">
    <source>
        <dbReference type="Proteomes" id="UP000318017"/>
    </source>
</evidence>
<evidence type="ECO:0000313" key="4">
    <source>
        <dbReference type="EMBL" id="QDV21927.1"/>
    </source>
</evidence>
<feature type="modified residue" description="4-aspartylphosphate" evidence="2">
    <location>
        <position position="54"/>
    </location>
</feature>
<dbReference type="SMART" id="SM00448">
    <property type="entry name" value="REC"/>
    <property type="match status" value="1"/>
</dbReference>